<dbReference type="AlphaFoldDB" id="A0A8H5FIE4"/>
<organism evidence="1 2">
    <name type="scientific">Ephemerocybe angulata</name>
    <dbReference type="NCBI Taxonomy" id="980116"/>
    <lineage>
        <taxon>Eukaryota</taxon>
        <taxon>Fungi</taxon>
        <taxon>Dikarya</taxon>
        <taxon>Basidiomycota</taxon>
        <taxon>Agaricomycotina</taxon>
        <taxon>Agaricomycetes</taxon>
        <taxon>Agaricomycetidae</taxon>
        <taxon>Agaricales</taxon>
        <taxon>Agaricineae</taxon>
        <taxon>Psathyrellaceae</taxon>
        <taxon>Ephemerocybe</taxon>
    </lineage>
</organism>
<protein>
    <submittedName>
        <fullName evidence="1">Uncharacterized protein</fullName>
    </submittedName>
</protein>
<proteinExistence type="predicted"/>
<reference evidence="1 2" key="1">
    <citation type="journal article" date="2020" name="ISME J.">
        <title>Uncovering the hidden diversity of litter-decomposition mechanisms in mushroom-forming fungi.</title>
        <authorList>
            <person name="Floudas D."/>
            <person name="Bentzer J."/>
            <person name="Ahren D."/>
            <person name="Johansson T."/>
            <person name="Persson P."/>
            <person name="Tunlid A."/>
        </authorList>
    </citation>
    <scope>NUCLEOTIDE SEQUENCE [LARGE SCALE GENOMIC DNA]</scope>
    <source>
        <strain evidence="1 2">CBS 175.51</strain>
    </source>
</reference>
<sequence length="71" mass="7237">MGCANACGFVGEDEGCEAAGDVAVGPRALAKENAGVADSSARGMVYRPDLPPHALTYTLTKSRNLDAQVAV</sequence>
<dbReference type="Proteomes" id="UP000541558">
    <property type="component" value="Unassembled WGS sequence"/>
</dbReference>
<gene>
    <name evidence="1" type="ORF">D9611_015026</name>
</gene>
<accession>A0A8H5FIE4</accession>
<name>A0A8H5FIE4_9AGAR</name>
<dbReference type="EMBL" id="JAACJK010000022">
    <property type="protein sequence ID" value="KAF5337949.1"/>
    <property type="molecule type" value="Genomic_DNA"/>
</dbReference>
<comment type="caution">
    <text evidence="1">The sequence shown here is derived from an EMBL/GenBank/DDBJ whole genome shotgun (WGS) entry which is preliminary data.</text>
</comment>
<evidence type="ECO:0000313" key="2">
    <source>
        <dbReference type="Proteomes" id="UP000541558"/>
    </source>
</evidence>
<evidence type="ECO:0000313" key="1">
    <source>
        <dbReference type="EMBL" id="KAF5337949.1"/>
    </source>
</evidence>
<keyword evidence="2" id="KW-1185">Reference proteome</keyword>